<feature type="transmembrane region" description="Helical" evidence="1">
    <location>
        <begin position="110"/>
        <end position="129"/>
    </location>
</feature>
<reference evidence="2" key="1">
    <citation type="submission" date="2021-06" db="EMBL/GenBank/DDBJ databases">
        <title>50 bacteria genomes isolated from Dapeng, Shenzhen, China.</title>
        <authorList>
            <person name="Zheng W."/>
            <person name="Yu S."/>
            <person name="Huang Y."/>
        </authorList>
    </citation>
    <scope>NUCLEOTIDE SEQUENCE</scope>
    <source>
        <strain evidence="2">DP4N28-2</strain>
    </source>
</reference>
<keyword evidence="1" id="KW-1133">Transmembrane helix</keyword>
<feature type="transmembrane region" description="Helical" evidence="1">
    <location>
        <begin position="173"/>
        <end position="194"/>
    </location>
</feature>
<comment type="caution">
    <text evidence="2">The sequence shown here is derived from an EMBL/GenBank/DDBJ whole genome shotgun (WGS) entry which is preliminary data.</text>
</comment>
<feature type="transmembrane region" description="Helical" evidence="1">
    <location>
        <begin position="136"/>
        <end position="161"/>
    </location>
</feature>
<dbReference type="InterPro" id="IPR049713">
    <property type="entry name" value="Pr6Pr-like"/>
</dbReference>
<keyword evidence="1" id="KW-0812">Transmembrane</keyword>
<accession>A0A9Q3RYV9</accession>
<keyword evidence="1" id="KW-0472">Membrane</keyword>
<dbReference type="EMBL" id="JAHVKP010000001">
    <property type="protein sequence ID" value="MBY6216750.1"/>
    <property type="molecule type" value="Genomic_DNA"/>
</dbReference>
<feature type="transmembrane region" description="Helical" evidence="1">
    <location>
        <begin position="42"/>
        <end position="64"/>
    </location>
</feature>
<feature type="transmembrane region" description="Helical" evidence="1">
    <location>
        <begin position="12"/>
        <end position="30"/>
    </location>
</feature>
<proteinExistence type="predicted"/>
<dbReference type="Proteomes" id="UP000824927">
    <property type="component" value="Unassembled WGS sequence"/>
</dbReference>
<evidence type="ECO:0000313" key="2">
    <source>
        <dbReference type="EMBL" id="MBY6216750.1"/>
    </source>
</evidence>
<protein>
    <submittedName>
        <fullName evidence="2">Pr6Pr family membrane protein</fullName>
    </submittedName>
</protein>
<evidence type="ECO:0000313" key="3">
    <source>
        <dbReference type="Proteomes" id="UP000824927"/>
    </source>
</evidence>
<dbReference type="AlphaFoldDB" id="A0A9Q3RYV9"/>
<feature type="transmembrane region" description="Helical" evidence="1">
    <location>
        <begin position="71"/>
        <end position="90"/>
    </location>
</feature>
<dbReference type="RefSeq" id="WP_221554458.1">
    <property type="nucleotide sequence ID" value="NZ_JAHVKP010000001.1"/>
</dbReference>
<organism evidence="2 3">
    <name type="scientific">Qipengyuania aquimaris</name>
    <dbReference type="NCBI Taxonomy" id="255984"/>
    <lineage>
        <taxon>Bacteria</taxon>
        <taxon>Pseudomonadati</taxon>
        <taxon>Pseudomonadota</taxon>
        <taxon>Alphaproteobacteria</taxon>
        <taxon>Sphingomonadales</taxon>
        <taxon>Erythrobacteraceae</taxon>
        <taxon>Qipengyuania</taxon>
    </lineage>
</organism>
<dbReference type="NCBIfam" id="NF038065">
    <property type="entry name" value="Pr6Pr"/>
    <property type="match status" value="1"/>
</dbReference>
<sequence>MIVTHSSLSRRVAGTISIAAFIAIGAQTLINEGNNPLLNLALMLRYFTIWSNMAAALLLGWVALRGKLDARIAFALATALAMVGIVYHLLLSADHHPVGWDWYTNQMHHTVVPLATVFWWLAFSGVKATGWRTLPIVIAVPILYTGFALVVGEATGFYPYFFLDLPELGWGRLLLNVAGLGLVFMAFGALLMGARKLITARA</sequence>
<name>A0A9Q3RYV9_9SPHN</name>
<evidence type="ECO:0000256" key="1">
    <source>
        <dbReference type="SAM" id="Phobius"/>
    </source>
</evidence>
<gene>
    <name evidence="2" type="ORF">KUV31_00160</name>
</gene>